<organism evidence="7 8">
    <name type="scientific">Micavibrio aeruginosavorus</name>
    <dbReference type="NCBI Taxonomy" id="349221"/>
    <lineage>
        <taxon>Bacteria</taxon>
        <taxon>Pseudomonadati</taxon>
        <taxon>Bdellovibrionota</taxon>
        <taxon>Bdellovibrionia</taxon>
        <taxon>Bdellovibrionales</taxon>
        <taxon>Pseudobdellovibrionaceae</taxon>
        <taxon>Micavibrio</taxon>
    </lineage>
</organism>
<comment type="caution">
    <text evidence="7">The sequence shown here is derived from an EMBL/GenBank/DDBJ whole genome shotgun (WGS) entry which is preliminary data.</text>
</comment>
<dbReference type="Gene3D" id="3.10.450.240">
    <property type="match status" value="1"/>
</dbReference>
<dbReference type="PANTHER" id="PTHR10721">
    <property type="entry name" value="MITOCHONDRIAL IMPORT INNER MEMBRANE TRANSLOCASE SUBUNIT TIM44"/>
    <property type="match status" value="1"/>
</dbReference>
<reference evidence="7 8" key="1">
    <citation type="submission" date="2017-08" db="EMBL/GenBank/DDBJ databases">
        <title>Infants hospitalized years apart are colonized by the same room-sourced microbial strains.</title>
        <authorList>
            <person name="Brooks B."/>
            <person name="Olm M.R."/>
            <person name="Firek B.A."/>
            <person name="Baker R."/>
            <person name="Thomas B.C."/>
            <person name="Morowitz M.J."/>
            <person name="Banfield J.F."/>
        </authorList>
    </citation>
    <scope>NUCLEOTIDE SEQUENCE [LARGE SCALE GENOMIC DNA]</scope>
    <source>
        <strain evidence="7">S2_006_000_R2_64</strain>
    </source>
</reference>
<evidence type="ECO:0000256" key="1">
    <source>
        <dbReference type="ARBA" id="ARBA00004370"/>
    </source>
</evidence>
<comment type="subcellular location">
    <subcellularLocation>
        <location evidence="1">Membrane</location>
    </subcellularLocation>
</comment>
<evidence type="ECO:0000256" key="4">
    <source>
        <dbReference type="ARBA" id="ARBA00023136"/>
    </source>
</evidence>
<dbReference type="SUPFAM" id="SSF54427">
    <property type="entry name" value="NTF2-like"/>
    <property type="match status" value="1"/>
</dbReference>
<dbReference type="AlphaFoldDB" id="A0A2W5FSC7"/>
<evidence type="ECO:0000259" key="6">
    <source>
        <dbReference type="SMART" id="SM00978"/>
    </source>
</evidence>
<sequence>MPADLILYALVAVVLVFWLRNTLGTRHGEERQRENPLNDLDAAGRDKPPIDRGRVVDITDIPADLNKEFDIRRFPGLDIRSDALNGLLDIMKYDHGFDPYRFIQGAKDAFPMIVEAFAAGDTDTLHDLLAPNIYKAFIGVIDSRISRGETISSEIHAVRKLEIIETRLAGQMAYITLRITADETCVIRDNDNKIISGNPDRVTELTDVWTFGRSLNSKDPSWLVYETRDDVKEEVKTPIPDADARH</sequence>
<keyword evidence="5" id="KW-1133">Transmembrane helix</keyword>
<keyword evidence="3" id="KW-0809">Transit peptide</keyword>
<evidence type="ECO:0000256" key="5">
    <source>
        <dbReference type="SAM" id="Phobius"/>
    </source>
</evidence>
<dbReference type="Pfam" id="PF04280">
    <property type="entry name" value="Tim44"/>
    <property type="match status" value="1"/>
</dbReference>
<proteinExistence type="inferred from homology"/>
<feature type="domain" description="Tim44-like" evidence="6">
    <location>
        <begin position="84"/>
        <end position="229"/>
    </location>
</feature>
<dbReference type="InterPro" id="IPR032710">
    <property type="entry name" value="NTF2-like_dom_sf"/>
</dbReference>
<feature type="transmembrane region" description="Helical" evidence="5">
    <location>
        <begin position="6"/>
        <end position="23"/>
    </location>
</feature>
<comment type="similarity">
    <text evidence="2">Belongs to the Tim44 family.</text>
</comment>
<dbReference type="GO" id="GO:0051087">
    <property type="term" value="F:protein-folding chaperone binding"/>
    <property type="evidence" value="ECO:0007669"/>
    <property type="project" value="TreeGrafter"/>
</dbReference>
<evidence type="ECO:0000313" key="8">
    <source>
        <dbReference type="Proteomes" id="UP000249739"/>
    </source>
</evidence>
<evidence type="ECO:0000256" key="2">
    <source>
        <dbReference type="ARBA" id="ARBA00009597"/>
    </source>
</evidence>
<evidence type="ECO:0000313" key="7">
    <source>
        <dbReference type="EMBL" id="PZP57344.1"/>
    </source>
</evidence>
<keyword evidence="5" id="KW-0812">Transmembrane</keyword>
<dbReference type="Proteomes" id="UP000249739">
    <property type="component" value="Unassembled WGS sequence"/>
</dbReference>
<dbReference type="EMBL" id="QFOT01000003">
    <property type="protein sequence ID" value="PZP57344.1"/>
    <property type="molecule type" value="Genomic_DNA"/>
</dbReference>
<dbReference type="SMART" id="SM00978">
    <property type="entry name" value="Tim44"/>
    <property type="match status" value="1"/>
</dbReference>
<dbReference type="NCBIfam" id="NF033779">
    <property type="entry name" value="Tim44_TimA_adap"/>
    <property type="match status" value="1"/>
</dbReference>
<keyword evidence="4 5" id="KW-0472">Membrane</keyword>
<dbReference type="InterPro" id="IPR039544">
    <property type="entry name" value="Tim44-like"/>
</dbReference>
<evidence type="ECO:0000256" key="3">
    <source>
        <dbReference type="ARBA" id="ARBA00022946"/>
    </source>
</evidence>
<name>A0A2W5FSC7_9BACT</name>
<accession>A0A2W5FSC7</accession>
<dbReference type="GO" id="GO:0016020">
    <property type="term" value="C:membrane"/>
    <property type="evidence" value="ECO:0007669"/>
    <property type="project" value="UniProtKB-SubCell"/>
</dbReference>
<dbReference type="InterPro" id="IPR007379">
    <property type="entry name" value="Tim44-like_dom"/>
</dbReference>
<protein>
    <submittedName>
        <fullName evidence="7">Tim44 domain-containing protein</fullName>
    </submittedName>
</protein>
<dbReference type="PANTHER" id="PTHR10721:SF1">
    <property type="entry name" value="MITOCHONDRIAL IMPORT INNER MEMBRANE TRANSLOCASE SUBUNIT TIM44"/>
    <property type="match status" value="1"/>
</dbReference>
<dbReference type="GO" id="GO:0030150">
    <property type="term" value="P:protein import into mitochondrial matrix"/>
    <property type="evidence" value="ECO:0007669"/>
    <property type="project" value="TreeGrafter"/>
</dbReference>
<gene>
    <name evidence="7" type="ORF">DI586_00760</name>
</gene>